<proteinExistence type="predicted"/>
<evidence type="ECO:0000256" key="1">
    <source>
        <dbReference type="SAM" id="Phobius"/>
    </source>
</evidence>
<evidence type="ECO:0000313" key="2">
    <source>
        <dbReference type="EMBL" id="CAH1276820.1"/>
    </source>
</evidence>
<protein>
    <submittedName>
        <fullName evidence="2">Uncharacterized protein</fullName>
    </submittedName>
</protein>
<accession>A0A9P0DVT1</accession>
<feature type="transmembrane region" description="Helical" evidence="1">
    <location>
        <begin position="9"/>
        <end position="35"/>
    </location>
</feature>
<reference evidence="2" key="1">
    <citation type="submission" date="2022-01" db="EMBL/GenBank/DDBJ databases">
        <authorList>
            <person name="King R."/>
        </authorList>
    </citation>
    <scope>NUCLEOTIDE SEQUENCE</scope>
</reference>
<feature type="transmembrane region" description="Helical" evidence="1">
    <location>
        <begin position="91"/>
        <end position="110"/>
    </location>
</feature>
<sequence length="142" mass="15935">MYPNQISCFVVKSSVIVCLIPNISLMRSLVILSLLDLPAALLKKSISFAFSVANVLSFSGHTSQLYKVILFTIVSYILFLFSLLMDWSNNMLIYIVMAFLPGALLSLMALSNVPSCEIVFFVLLFENNYFCVENSKSEIIQK</sequence>
<organism evidence="2 3">
    <name type="scientific">Diabrotica balteata</name>
    <name type="common">Banded cucumber beetle</name>
    <dbReference type="NCBI Taxonomy" id="107213"/>
    <lineage>
        <taxon>Eukaryota</taxon>
        <taxon>Metazoa</taxon>
        <taxon>Ecdysozoa</taxon>
        <taxon>Arthropoda</taxon>
        <taxon>Hexapoda</taxon>
        <taxon>Insecta</taxon>
        <taxon>Pterygota</taxon>
        <taxon>Neoptera</taxon>
        <taxon>Endopterygota</taxon>
        <taxon>Coleoptera</taxon>
        <taxon>Polyphaga</taxon>
        <taxon>Cucujiformia</taxon>
        <taxon>Chrysomeloidea</taxon>
        <taxon>Chrysomelidae</taxon>
        <taxon>Galerucinae</taxon>
        <taxon>Diabroticina</taxon>
        <taxon>Diabroticites</taxon>
        <taxon>Diabrotica</taxon>
    </lineage>
</organism>
<keyword evidence="1" id="KW-1133">Transmembrane helix</keyword>
<dbReference type="Proteomes" id="UP001153709">
    <property type="component" value="Chromosome 3"/>
</dbReference>
<name>A0A9P0DVT1_DIABA</name>
<keyword evidence="1" id="KW-0812">Transmembrane</keyword>
<evidence type="ECO:0000313" key="3">
    <source>
        <dbReference type="Proteomes" id="UP001153709"/>
    </source>
</evidence>
<dbReference type="AlphaFoldDB" id="A0A9P0DVT1"/>
<dbReference type="EMBL" id="OU898278">
    <property type="protein sequence ID" value="CAH1276820.1"/>
    <property type="molecule type" value="Genomic_DNA"/>
</dbReference>
<keyword evidence="1" id="KW-0472">Membrane</keyword>
<gene>
    <name evidence="2" type="ORF">DIABBA_LOCUS5941</name>
</gene>
<keyword evidence="3" id="KW-1185">Reference proteome</keyword>
<feature type="transmembrane region" description="Helical" evidence="1">
    <location>
        <begin position="65"/>
        <end position="85"/>
    </location>
</feature>